<dbReference type="Gene3D" id="1.10.10.10">
    <property type="entry name" value="Winged helix-like DNA-binding domain superfamily/Winged helix DNA-binding domain"/>
    <property type="match status" value="1"/>
</dbReference>
<proteinExistence type="predicted"/>
<organism evidence="2 3">
    <name type="scientific">Mucilaginibacter rubeus</name>
    <dbReference type="NCBI Taxonomy" id="2027860"/>
    <lineage>
        <taxon>Bacteria</taxon>
        <taxon>Pseudomonadati</taxon>
        <taxon>Bacteroidota</taxon>
        <taxon>Sphingobacteriia</taxon>
        <taxon>Sphingobacteriales</taxon>
        <taxon>Sphingobacteriaceae</taxon>
        <taxon>Mucilaginibacter</taxon>
    </lineage>
</organism>
<reference evidence="2" key="1">
    <citation type="submission" date="2019-08" db="EMBL/GenBank/DDBJ databases">
        <title>Comparative genome analysis confer to the adaptation heavy metal polluted environment.</title>
        <authorList>
            <person name="Li Y."/>
        </authorList>
    </citation>
    <scope>NUCLEOTIDE SEQUENCE [LARGE SCALE GENOMIC DNA]</scope>
    <source>
        <strain evidence="2">P1</strain>
    </source>
</reference>
<dbReference type="PANTHER" id="PTHR33164">
    <property type="entry name" value="TRANSCRIPTIONAL REGULATOR, MARR FAMILY"/>
    <property type="match status" value="1"/>
</dbReference>
<dbReference type="GO" id="GO:0006950">
    <property type="term" value="P:response to stress"/>
    <property type="evidence" value="ECO:0007669"/>
    <property type="project" value="TreeGrafter"/>
</dbReference>
<dbReference type="Proteomes" id="UP000251402">
    <property type="component" value="Chromosome"/>
</dbReference>
<dbReference type="Pfam" id="PF01047">
    <property type="entry name" value="MarR"/>
    <property type="match status" value="1"/>
</dbReference>
<gene>
    <name evidence="2" type="ORF">DEO27_017630</name>
</gene>
<dbReference type="SMART" id="SM00347">
    <property type="entry name" value="HTH_MARR"/>
    <property type="match status" value="1"/>
</dbReference>
<dbReference type="SUPFAM" id="SSF46785">
    <property type="entry name" value="Winged helix' DNA-binding domain"/>
    <property type="match status" value="1"/>
</dbReference>
<sequence length="142" mass="15935">MGTQKHIQEIRTFNRFYTDLIGLLDKHLLNSDYSLAEARILYEIFTAKELSASDIIYRLSIDKGYLSRILKKFEKEALIARQPSADDARVSLLSLTDAGLEVFNGLNEASEKQIMTLISTMSVKQLDALIGHMKAITGLLGK</sequence>
<dbReference type="OrthoDB" id="5419426at2"/>
<dbReference type="EMBL" id="CP043450">
    <property type="protein sequence ID" value="QEM11769.1"/>
    <property type="molecule type" value="Genomic_DNA"/>
</dbReference>
<dbReference type="GO" id="GO:0003700">
    <property type="term" value="F:DNA-binding transcription factor activity"/>
    <property type="evidence" value="ECO:0007669"/>
    <property type="project" value="InterPro"/>
</dbReference>
<keyword evidence="3" id="KW-1185">Reference proteome</keyword>
<evidence type="ECO:0000313" key="3">
    <source>
        <dbReference type="Proteomes" id="UP000251402"/>
    </source>
</evidence>
<accession>A0A5C1I1P7</accession>
<dbReference type="PROSITE" id="PS50995">
    <property type="entry name" value="HTH_MARR_2"/>
    <property type="match status" value="1"/>
</dbReference>
<name>A0A5C1I1P7_9SPHI</name>
<dbReference type="AlphaFoldDB" id="A0A5C1I1P7"/>
<dbReference type="RefSeq" id="WP_112567525.1">
    <property type="nucleotide sequence ID" value="NZ_CP043450.1"/>
</dbReference>
<dbReference type="KEGG" id="mrub:DEO27_017630"/>
<dbReference type="InterPro" id="IPR039422">
    <property type="entry name" value="MarR/SlyA-like"/>
</dbReference>
<dbReference type="InterPro" id="IPR036388">
    <property type="entry name" value="WH-like_DNA-bd_sf"/>
</dbReference>
<evidence type="ECO:0000313" key="2">
    <source>
        <dbReference type="EMBL" id="QEM11769.1"/>
    </source>
</evidence>
<dbReference type="PANTHER" id="PTHR33164:SF43">
    <property type="entry name" value="HTH-TYPE TRANSCRIPTIONAL REPRESSOR YETL"/>
    <property type="match status" value="1"/>
</dbReference>
<dbReference type="InterPro" id="IPR000835">
    <property type="entry name" value="HTH_MarR-typ"/>
</dbReference>
<evidence type="ECO:0000259" key="1">
    <source>
        <dbReference type="PROSITE" id="PS50995"/>
    </source>
</evidence>
<feature type="domain" description="HTH marR-type" evidence="1">
    <location>
        <begin position="1"/>
        <end position="142"/>
    </location>
</feature>
<protein>
    <submittedName>
        <fullName evidence="2">MarR family transcriptional regulator</fullName>
    </submittedName>
</protein>
<dbReference type="InterPro" id="IPR036390">
    <property type="entry name" value="WH_DNA-bd_sf"/>
</dbReference>
<dbReference type="PRINTS" id="PR00598">
    <property type="entry name" value="HTHMARR"/>
</dbReference>